<dbReference type="PROSITE" id="PS50931">
    <property type="entry name" value="HTH_LYSR"/>
    <property type="match status" value="1"/>
</dbReference>
<dbReference type="InterPro" id="IPR058163">
    <property type="entry name" value="LysR-type_TF_proteobact-type"/>
</dbReference>
<dbReference type="InterPro" id="IPR036388">
    <property type="entry name" value="WH-like_DNA-bd_sf"/>
</dbReference>
<dbReference type="Gene3D" id="3.40.190.10">
    <property type="entry name" value="Periplasmic binding protein-like II"/>
    <property type="match status" value="2"/>
</dbReference>
<sequence>MKKVSLPPLGALRAFHMVAGSLSFKHAAEQLNVSATAVSHQIRLLESTLNCRVFERNARGVSLTETGNILYAGTKQAFTALEETMAQINHRQQSPALTITTTSNFLTNWLIPRLADFKTQFPAIDLRLHTSVERVDLTQRTVNIAIRYRETEEAGLHNTLLFEDRFLVVASPALGLTQPSDLLDVPLFHVENRHVPAESPDWANWKKRYGPDRLDVNKGVRFSDETHALQAAVAGQGVVIASELLAGDLLRRGMLITPFDAPLPGARYLFLTLEDSAQRADVRQLREWILQQMQH</sequence>
<evidence type="ECO:0000256" key="3">
    <source>
        <dbReference type="ARBA" id="ARBA00023125"/>
    </source>
</evidence>
<name>A0A6M8UUB0_9GAMM</name>
<proteinExistence type="inferred from homology"/>
<dbReference type="Pfam" id="PF00126">
    <property type="entry name" value="HTH_1"/>
    <property type="match status" value="1"/>
</dbReference>
<dbReference type="InterPro" id="IPR005119">
    <property type="entry name" value="LysR_subst-bd"/>
</dbReference>
<reference evidence="6 7" key="1">
    <citation type="submission" date="2020-06" db="EMBL/GenBank/DDBJ databases">
        <title>Genome sequence of Paramixta manurensis strain PD-1.</title>
        <authorList>
            <person name="Lee C.W."/>
            <person name="Kim J."/>
        </authorList>
    </citation>
    <scope>NUCLEOTIDE SEQUENCE [LARGE SCALE GENOMIC DNA]</scope>
    <source>
        <strain evidence="6 7">PD-1</strain>
    </source>
</reference>
<feature type="domain" description="HTH lysR-type" evidence="5">
    <location>
        <begin position="7"/>
        <end position="64"/>
    </location>
</feature>
<dbReference type="SUPFAM" id="SSF46785">
    <property type="entry name" value="Winged helix' DNA-binding domain"/>
    <property type="match status" value="1"/>
</dbReference>
<evidence type="ECO:0000259" key="5">
    <source>
        <dbReference type="PROSITE" id="PS50931"/>
    </source>
</evidence>
<dbReference type="GO" id="GO:0043565">
    <property type="term" value="F:sequence-specific DNA binding"/>
    <property type="evidence" value="ECO:0007669"/>
    <property type="project" value="TreeGrafter"/>
</dbReference>
<dbReference type="AlphaFoldDB" id="A0A6M8UUB0"/>
<organism evidence="6 7">
    <name type="scientific">Paramixta manurensis</name>
    <dbReference type="NCBI Taxonomy" id="2740817"/>
    <lineage>
        <taxon>Bacteria</taxon>
        <taxon>Pseudomonadati</taxon>
        <taxon>Pseudomonadota</taxon>
        <taxon>Gammaproteobacteria</taxon>
        <taxon>Enterobacterales</taxon>
        <taxon>Erwiniaceae</taxon>
        <taxon>Paramixta</taxon>
    </lineage>
</organism>
<keyword evidence="4" id="KW-0804">Transcription</keyword>
<dbReference type="CDD" id="cd08432">
    <property type="entry name" value="PBP2_GcdR_TrpI_HvrB_AmpR_like"/>
    <property type="match status" value="1"/>
</dbReference>
<keyword evidence="3" id="KW-0238">DNA-binding</keyword>
<comment type="similarity">
    <text evidence="1">Belongs to the LysR transcriptional regulatory family.</text>
</comment>
<dbReference type="SUPFAM" id="SSF53850">
    <property type="entry name" value="Periplasmic binding protein-like II"/>
    <property type="match status" value="1"/>
</dbReference>
<gene>
    <name evidence="6" type="ORF">PMPD1_3749</name>
</gene>
<dbReference type="PANTHER" id="PTHR30537">
    <property type="entry name" value="HTH-TYPE TRANSCRIPTIONAL REGULATOR"/>
    <property type="match status" value="1"/>
</dbReference>
<accession>A0A6M8UUB0</accession>
<dbReference type="Pfam" id="PF03466">
    <property type="entry name" value="LysR_substrate"/>
    <property type="match status" value="1"/>
</dbReference>
<evidence type="ECO:0000256" key="4">
    <source>
        <dbReference type="ARBA" id="ARBA00023163"/>
    </source>
</evidence>
<protein>
    <submittedName>
        <fullName evidence="6">LysR family transcriptional regulator</fullName>
    </submittedName>
</protein>
<dbReference type="KEGG" id="pmak:PMPD1_3749"/>
<dbReference type="Gene3D" id="1.10.10.10">
    <property type="entry name" value="Winged helix-like DNA-binding domain superfamily/Winged helix DNA-binding domain"/>
    <property type="match status" value="1"/>
</dbReference>
<dbReference type="GO" id="GO:0003700">
    <property type="term" value="F:DNA-binding transcription factor activity"/>
    <property type="evidence" value="ECO:0007669"/>
    <property type="project" value="InterPro"/>
</dbReference>
<dbReference type="GO" id="GO:0006351">
    <property type="term" value="P:DNA-templated transcription"/>
    <property type="evidence" value="ECO:0007669"/>
    <property type="project" value="TreeGrafter"/>
</dbReference>
<dbReference type="Proteomes" id="UP000505325">
    <property type="component" value="Chromosome"/>
</dbReference>
<keyword evidence="2" id="KW-0805">Transcription regulation</keyword>
<dbReference type="PANTHER" id="PTHR30537:SF74">
    <property type="entry name" value="HTH-TYPE TRANSCRIPTIONAL REGULATOR TRPI"/>
    <property type="match status" value="1"/>
</dbReference>
<dbReference type="InterPro" id="IPR036390">
    <property type="entry name" value="WH_DNA-bd_sf"/>
</dbReference>
<evidence type="ECO:0000313" key="6">
    <source>
        <dbReference type="EMBL" id="QKJ88663.1"/>
    </source>
</evidence>
<dbReference type="RefSeq" id="WP_173635514.1">
    <property type="nucleotide sequence ID" value="NZ_CP054212.1"/>
</dbReference>
<evidence type="ECO:0000313" key="7">
    <source>
        <dbReference type="Proteomes" id="UP000505325"/>
    </source>
</evidence>
<dbReference type="EMBL" id="CP054212">
    <property type="protein sequence ID" value="QKJ88663.1"/>
    <property type="molecule type" value="Genomic_DNA"/>
</dbReference>
<keyword evidence="7" id="KW-1185">Reference proteome</keyword>
<evidence type="ECO:0000256" key="1">
    <source>
        <dbReference type="ARBA" id="ARBA00009437"/>
    </source>
</evidence>
<dbReference type="InterPro" id="IPR000847">
    <property type="entry name" value="LysR_HTH_N"/>
</dbReference>
<evidence type="ECO:0000256" key="2">
    <source>
        <dbReference type="ARBA" id="ARBA00023015"/>
    </source>
</evidence>